<evidence type="ECO:0000313" key="2">
    <source>
        <dbReference type="EMBL" id="KRZ43213.1"/>
    </source>
</evidence>
<organism evidence="2 3">
    <name type="scientific">Trichinella nativa</name>
    <dbReference type="NCBI Taxonomy" id="6335"/>
    <lineage>
        <taxon>Eukaryota</taxon>
        <taxon>Metazoa</taxon>
        <taxon>Ecdysozoa</taxon>
        <taxon>Nematoda</taxon>
        <taxon>Enoplea</taxon>
        <taxon>Dorylaimia</taxon>
        <taxon>Trichinellida</taxon>
        <taxon>Trichinellidae</taxon>
        <taxon>Trichinella</taxon>
    </lineage>
</organism>
<accession>A0A0V1K7M4</accession>
<feature type="compositionally biased region" description="Polar residues" evidence="1">
    <location>
        <begin position="1"/>
        <end position="13"/>
    </location>
</feature>
<dbReference type="EMBL" id="JYDW01003574">
    <property type="protein sequence ID" value="KRZ43213.1"/>
    <property type="molecule type" value="Genomic_DNA"/>
</dbReference>
<name>A0A0V1K7M4_9BILA</name>
<protein>
    <submittedName>
        <fullName evidence="2">Uncharacterized protein</fullName>
    </submittedName>
</protein>
<dbReference type="Proteomes" id="UP000054721">
    <property type="component" value="Unassembled WGS sequence"/>
</dbReference>
<keyword evidence="3" id="KW-1185">Reference proteome</keyword>
<evidence type="ECO:0000256" key="1">
    <source>
        <dbReference type="SAM" id="MobiDB-lite"/>
    </source>
</evidence>
<gene>
    <name evidence="2" type="ORF">T02_1526</name>
</gene>
<feature type="region of interest" description="Disordered" evidence="1">
    <location>
        <begin position="1"/>
        <end position="23"/>
    </location>
</feature>
<comment type="caution">
    <text evidence="2">The sequence shown here is derived from an EMBL/GenBank/DDBJ whole genome shotgun (WGS) entry which is preliminary data.</text>
</comment>
<dbReference type="AlphaFoldDB" id="A0A0V1K7M4"/>
<reference evidence="2 3" key="1">
    <citation type="submission" date="2015-05" db="EMBL/GenBank/DDBJ databases">
        <title>Evolution of Trichinella species and genotypes.</title>
        <authorList>
            <person name="Korhonen P.K."/>
            <person name="Edoardo P."/>
            <person name="Giuseppe L.R."/>
            <person name="Gasser R.B."/>
        </authorList>
    </citation>
    <scope>NUCLEOTIDE SEQUENCE [LARGE SCALE GENOMIC DNA]</scope>
    <source>
        <strain evidence="2">ISS10</strain>
    </source>
</reference>
<proteinExistence type="predicted"/>
<sequence>MLSRNSNIHTTPTLHPVPQPNHSHFLALEFPSRDTSSRGTG</sequence>
<evidence type="ECO:0000313" key="3">
    <source>
        <dbReference type="Proteomes" id="UP000054721"/>
    </source>
</evidence>